<gene>
    <name evidence="2" type="ORF">ACFQ4H_12440</name>
</gene>
<feature type="transmembrane region" description="Helical" evidence="1">
    <location>
        <begin position="86"/>
        <end position="106"/>
    </location>
</feature>
<dbReference type="Proteomes" id="UP001597260">
    <property type="component" value="Unassembled WGS sequence"/>
</dbReference>
<sequence length="291" mass="29932">MNARYGPVPLYRSTRAELFRLLRWPAMWVMLGVGMTLNILFGYVFDYLGYRTESGSAINEGLPPEQLLDGLLPVGVPETTVQGMPMFGGAILLILGALATGSGYGWGTLKTVFTQGPSRASTYGGTLTALAVVVVALVTATFLVNFGIAALVCAVESVPLGWPPVAEVARAFGGGLLIHGMWTAGGVMVGALARSPALAVGLGLVWALAVENLLRGVANVFEPLEAVTRLLPGTAAGSLAGAMGARVFSTEGGTPGVLTTLDGGPAALLLVAYLAVFAVTAGLLVTRRDTV</sequence>
<feature type="transmembrane region" description="Helical" evidence="1">
    <location>
        <begin position="266"/>
        <end position="285"/>
    </location>
</feature>
<name>A0ABW3YDI4_9ACTN</name>
<evidence type="ECO:0000313" key="3">
    <source>
        <dbReference type="Proteomes" id="UP001597260"/>
    </source>
</evidence>
<feature type="transmembrane region" description="Helical" evidence="1">
    <location>
        <begin position="127"/>
        <end position="151"/>
    </location>
</feature>
<keyword evidence="3" id="KW-1185">Reference proteome</keyword>
<proteinExistence type="predicted"/>
<protein>
    <submittedName>
        <fullName evidence="2">ABC transporter permease</fullName>
    </submittedName>
</protein>
<dbReference type="EMBL" id="JBHTMP010000015">
    <property type="protein sequence ID" value="MFD1321900.1"/>
    <property type="molecule type" value="Genomic_DNA"/>
</dbReference>
<reference evidence="3" key="1">
    <citation type="journal article" date="2019" name="Int. J. Syst. Evol. Microbiol.">
        <title>The Global Catalogue of Microorganisms (GCM) 10K type strain sequencing project: providing services to taxonomists for standard genome sequencing and annotation.</title>
        <authorList>
            <consortium name="The Broad Institute Genomics Platform"/>
            <consortium name="The Broad Institute Genome Sequencing Center for Infectious Disease"/>
            <person name="Wu L."/>
            <person name="Ma J."/>
        </authorList>
    </citation>
    <scope>NUCLEOTIDE SEQUENCE [LARGE SCALE GENOMIC DNA]</scope>
    <source>
        <strain evidence="3">JCM 31037</strain>
    </source>
</reference>
<organism evidence="2 3">
    <name type="scientific">Micromonospora sonneratiae</name>
    <dbReference type="NCBI Taxonomy" id="1184706"/>
    <lineage>
        <taxon>Bacteria</taxon>
        <taxon>Bacillati</taxon>
        <taxon>Actinomycetota</taxon>
        <taxon>Actinomycetes</taxon>
        <taxon>Micromonosporales</taxon>
        <taxon>Micromonosporaceae</taxon>
        <taxon>Micromonospora</taxon>
    </lineage>
</organism>
<keyword evidence="1" id="KW-0472">Membrane</keyword>
<feature type="transmembrane region" description="Helical" evidence="1">
    <location>
        <begin position="197"/>
        <end position="214"/>
    </location>
</feature>
<comment type="caution">
    <text evidence="2">The sequence shown here is derived from an EMBL/GenBank/DDBJ whole genome shotgun (WGS) entry which is preliminary data.</text>
</comment>
<dbReference type="RefSeq" id="WP_377570275.1">
    <property type="nucleotide sequence ID" value="NZ_JBHTMP010000015.1"/>
</dbReference>
<evidence type="ECO:0000313" key="2">
    <source>
        <dbReference type="EMBL" id="MFD1321900.1"/>
    </source>
</evidence>
<keyword evidence="1" id="KW-0812">Transmembrane</keyword>
<evidence type="ECO:0000256" key="1">
    <source>
        <dbReference type="SAM" id="Phobius"/>
    </source>
</evidence>
<feature type="transmembrane region" description="Helical" evidence="1">
    <location>
        <begin position="21"/>
        <end position="45"/>
    </location>
</feature>
<accession>A0ABW3YDI4</accession>
<keyword evidence="1" id="KW-1133">Transmembrane helix</keyword>